<comment type="caution">
    <text evidence="1">The sequence shown here is derived from an EMBL/GenBank/DDBJ whole genome shotgun (WGS) entry which is preliminary data.</text>
</comment>
<dbReference type="Proteomes" id="UP000249248">
    <property type="component" value="Unassembled WGS sequence"/>
</dbReference>
<dbReference type="AlphaFoldDB" id="A0A2W1MU84"/>
<accession>A0A2W1MU84</accession>
<reference evidence="1 2" key="1">
    <citation type="submission" date="2018-06" db="EMBL/GenBank/DDBJ databases">
        <title>The draft genome sequence of Crocinitomix sp. SM1701.</title>
        <authorList>
            <person name="Zhang X."/>
        </authorList>
    </citation>
    <scope>NUCLEOTIDE SEQUENCE [LARGE SCALE GENOMIC DNA]</scope>
    <source>
        <strain evidence="1 2">SM1701</strain>
    </source>
</reference>
<organism evidence="1 2">
    <name type="scientific">Putridiphycobacter roseus</name>
    <dbReference type="NCBI Taxonomy" id="2219161"/>
    <lineage>
        <taxon>Bacteria</taxon>
        <taxon>Pseudomonadati</taxon>
        <taxon>Bacteroidota</taxon>
        <taxon>Flavobacteriia</taxon>
        <taxon>Flavobacteriales</taxon>
        <taxon>Crocinitomicaceae</taxon>
        <taxon>Putridiphycobacter</taxon>
    </lineage>
</organism>
<gene>
    <name evidence="1" type="ORF">DNU06_16900</name>
</gene>
<proteinExistence type="predicted"/>
<evidence type="ECO:0000313" key="1">
    <source>
        <dbReference type="EMBL" id="PZE15649.1"/>
    </source>
</evidence>
<name>A0A2W1MU84_9FLAO</name>
<protein>
    <submittedName>
        <fullName evidence="1">Uncharacterized protein</fullName>
    </submittedName>
</protein>
<sequence length="408" mass="46777">MNSGFHYVFDSNPIYQSKKYFPSDEQDIPVASSLNISFEYSQKYSAKSSRGISISGNSYQKYYSISELYVGRILDRNFVEIRGINRHVLLENKKHSLEFSSALTFRFGNESFLAAFGIIGYVAPEIPIYETLPISRTLADLGSAVGLRYRYSLGETFSLHTELNYAFYPITYYNKSYIYSFDRGTSNNLLVFDIGLTYSFGKSKVDIGAELKQNHKKNSFFIQRSIYSFFRSEPIIQKRNEDLGFGPNLSQSFGLGFRRGLNTRSSISIIIDNYEFRNTKTDNELLNGEIKGRTFLGSKVSYLYSLKQFQYSSILVSSGIYYRHGLAYLAGDKSNSDKKNVFSKKELRDLGLSIGLKYDWQILNHVNLFSSLDYTRFVYTRDALNSNFFWDKSPTKNMISFSVGLGLN</sequence>
<dbReference type="EMBL" id="QKSB01000021">
    <property type="protein sequence ID" value="PZE15649.1"/>
    <property type="molecule type" value="Genomic_DNA"/>
</dbReference>
<keyword evidence="2" id="KW-1185">Reference proteome</keyword>
<evidence type="ECO:0000313" key="2">
    <source>
        <dbReference type="Proteomes" id="UP000249248"/>
    </source>
</evidence>